<dbReference type="PANTHER" id="PTHR43300:SF11">
    <property type="entry name" value="ACETYLTRANSFERASE RV3034C-RELATED"/>
    <property type="match status" value="1"/>
</dbReference>
<dbReference type="Gene3D" id="2.160.10.10">
    <property type="entry name" value="Hexapeptide repeat proteins"/>
    <property type="match status" value="1"/>
</dbReference>
<reference evidence="3" key="1">
    <citation type="submission" date="2017-09" db="EMBL/GenBank/DDBJ databases">
        <title>FDA dAtabase for Regulatory Grade micrObial Sequences (FDA-ARGOS): Supporting development and validation of Infectious Disease Dx tests.</title>
        <authorList>
            <person name="Goldberg B."/>
            <person name="Campos J."/>
            <person name="Tallon L."/>
            <person name="Sadzewicz L."/>
            <person name="Ott S."/>
            <person name="Zhao X."/>
            <person name="Nagaraj S."/>
            <person name="Vavikolanu K."/>
            <person name="Aluvathingal J."/>
            <person name="Nadendla S."/>
            <person name="Geyer C."/>
            <person name="Sichtig H."/>
        </authorList>
    </citation>
    <scope>NUCLEOTIDE SEQUENCE [LARGE SCALE GENOMIC DNA]</scope>
    <source>
        <strain evidence="3">FDAARGOS_370</strain>
    </source>
</reference>
<dbReference type="CDD" id="cd03358">
    <property type="entry name" value="LbH_WxcM_N_like"/>
    <property type="match status" value="1"/>
</dbReference>
<evidence type="ECO:0000313" key="3">
    <source>
        <dbReference type="Proteomes" id="UP000219788"/>
    </source>
</evidence>
<keyword evidence="2" id="KW-0808">Transferase</keyword>
<dbReference type="InterPro" id="IPR001451">
    <property type="entry name" value="Hexapep"/>
</dbReference>
<gene>
    <name evidence="2" type="ORF">CRM76_12875</name>
</gene>
<dbReference type="OrthoDB" id="9815592at2"/>
<comment type="similarity">
    <text evidence="1">Belongs to the transferase hexapeptide repeat family.</text>
</comment>
<dbReference type="Pfam" id="PF00132">
    <property type="entry name" value="Hexapep"/>
    <property type="match status" value="1"/>
</dbReference>
<evidence type="ECO:0000313" key="2">
    <source>
        <dbReference type="EMBL" id="PEH72759.1"/>
    </source>
</evidence>
<dbReference type="PANTHER" id="PTHR43300">
    <property type="entry name" value="ACETYLTRANSFERASE"/>
    <property type="match status" value="1"/>
</dbReference>
<proteinExistence type="inferred from homology"/>
<protein>
    <submittedName>
        <fullName evidence="2">N-acetyltransferase</fullName>
    </submittedName>
</protein>
<dbReference type="SUPFAM" id="SSF51161">
    <property type="entry name" value="Trimeric LpxA-like enzymes"/>
    <property type="match status" value="1"/>
</dbReference>
<sequence length="150" mass="16047">MRIVESEIRDVICGKNVTIIKPANIYECELGDDVFVGPFVEIQQGCVIGNASRIQSHTFICQNVTLGQRCFIGHNVTFANDLFRSGTPDPSAKSWLRIALAEAVVVGSGATILSPYICSGSVIGAGAVVVKPIEITGIYAGNPARLIRRL</sequence>
<organism evidence="2 3">
    <name type="scientific">Edwardsiella tarda</name>
    <dbReference type="NCBI Taxonomy" id="636"/>
    <lineage>
        <taxon>Bacteria</taxon>
        <taxon>Pseudomonadati</taxon>
        <taxon>Pseudomonadota</taxon>
        <taxon>Gammaproteobacteria</taxon>
        <taxon>Enterobacterales</taxon>
        <taxon>Hafniaceae</taxon>
        <taxon>Edwardsiella</taxon>
    </lineage>
</organism>
<accession>A0A2A7U353</accession>
<name>A0A2A7U353_EDWTA</name>
<dbReference type="InterPro" id="IPR050179">
    <property type="entry name" value="Trans_hexapeptide_repeat"/>
</dbReference>
<evidence type="ECO:0000256" key="1">
    <source>
        <dbReference type="ARBA" id="ARBA00007274"/>
    </source>
</evidence>
<dbReference type="GeneID" id="93124072"/>
<dbReference type="EMBL" id="PDDV01000013">
    <property type="protein sequence ID" value="PEH72759.1"/>
    <property type="molecule type" value="Genomic_DNA"/>
</dbReference>
<dbReference type="STRING" id="636.AAW15_08340"/>
<dbReference type="RefSeq" id="WP_005285919.1">
    <property type="nucleotide sequence ID" value="NZ_AP028090.1"/>
</dbReference>
<dbReference type="AlphaFoldDB" id="A0A2A7U353"/>
<dbReference type="InterPro" id="IPR011004">
    <property type="entry name" value="Trimer_LpxA-like_sf"/>
</dbReference>
<dbReference type="Proteomes" id="UP000219788">
    <property type="component" value="Unassembled WGS sequence"/>
</dbReference>
<comment type="caution">
    <text evidence="2">The sequence shown here is derived from an EMBL/GenBank/DDBJ whole genome shotgun (WGS) entry which is preliminary data.</text>
</comment>
<dbReference type="GO" id="GO:0016740">
    <property type="term" value="F:transferase activity"/>
    <property type="evidence" value="ECO:0007669"/>
    <property type="project" value="UniProtKB-KW"/>
</dbReference>